<evidence type="ECO:0000256" key="1">
    <source>
        <dbReference type="ARBA" id="ARBA00008315"/>
    </source>
</evidence>
<feature type="compositionally biased region" description="Basic and acidic residues" evidence="2">
    <location>
        <begin position="137"/>
        <end position="156"/>
    </location>
</feature>
<dbReference type="PANTHER" id="PTHR23035">
    <property type="entry name" value="CILIA- AND FLAGELLA-ASSOCIATED PROTEIN 97-RELATED"/>
    <property type="match status" value="1"/>
</dbReference>
<evidence type="ECO:0000313" key="4">
    <source>
        <dbReference type="Proteomes" id="UP000749559"/>
    </source>
</evidence>
<evidence type="ECO:0000256" key="2">
    <source>
        <dbReference type="SAM" id="MobiDB-lite"/>
    </source>
</evidence>
<name>A0A8J1TH82_OWEFU</name>
<dbReference type="AlphaFoldDB" id="A0A8J1TH82"/>
<feature type="compositionally biased region" description="Low complexity" evidence="2">
    <location>
        <begin position="56"/>
        <end position="68"/>
    </location>
</feature>
<feature type="compositionally biased region" description="Polar residues" evidence="2">
    <location>
        <begin position="213"/>
        <end position="222"/>
    </location>
</feature>
<feature type="compositionally biased region" description="Low complexity" evidence="2">
    <location>
        <begin position="87"/>
        <end position="103"/>
    </location>
</feature>
<accession>A0A8J1TH82</accession>
<feature type="compositionally biased region" description="Basic and acidic residues" evidence="2">
    <location>
        <begin position="237"/>
        <end position="248"/>
    </location>
</feature>
<organism evidence="3 4">
    <name type="scientific">Owenia fusiformis</name>
    <name type="common">Polychaete worm</name>
    <dbReference type="NCBI Taxonomy" id="6347"/>
    <lineage>
        <taxon>Eukaryota</taxon>
        <taxon>Metazoa</taxon>
        <taxon>Spiralia</taxon>
        <taxon>Lophotrochozoa</taxon>
        <taxon>Annelida</taxon>
        <taxon>Polychaeta</taxon>
        <taxon>Sedentaria</taxon>
        <taxon>Canalipalpata</taxon>
        <taxon>Sabellida</taxon>
        <taxon>Oweniida</taxon>
        <taxon>Oweniidae</taxon>
        <taxon>Owenia</taxon>
    </lineage>
</organism>
<feature type="compositionally biased region" description="Low complexity" evidence="2">
    <location>
        <begin position="189"/>
        <end position="205"/>
    </location>
</feature>
<sequence length="511" mass="58686">MENNRDEDVDFDFFDSPKHEKRVNKHEREQVDAPKNHKSVDEKQHGHSKKKDKNSKSYSSDSDSYYSDTPRSNSSSVKKIEAKVPTSKNSNSSRSSDSFQSTSDETDQDEKRSTRPKTANVSRRKTRGKTNGQSSNSERERKYSDKSYSDESESYHPRHGRRQSKDDYSESDSDTSSTSYTTSDEDVTDVSPLGSPDVSPVGSPSRKFREEYSPQSRGSSKSGRPDNGRNKVQYSDSEARKDDLKHLLASDPDGMDLKLLMRAILEMDEERQQTSEHPKSRKVLIMPPKGASDRNFSFENNRVREIDRENERLLNEIMKRNKPKPRKKLHPAPPPVKRVTHTTVNRQREQRKIEQQNLAMMKRLQTVKATKGMSRNEQLHDFDRQMTYGVPLFAWEKEVERNHRDVRRRPKETPFGSEASLPMGSRTQSMNSLRSHASSGTKSMSNMSSSGKRSRPQSAKYRSIPEWDENWQTSQSSLSNKSITNGRPSSGKRTRPQSGKTRSKPEWEPGW</sequence>
<feature type="region of interest" description="Disordered" evidence="2">
    <location>
        <begin position="317"/>
        <end position="349"/>
    </location>
</feature>
<feature type="region of interest" description="Disordered" evidence="2">
    <location>
        <begin position="404"/>
        <end position="511"/>
    </location>
</feature>
<dbReference type="OrthoDB" id="515313at2759"/>
<feature type="compositionally biased region" description="Polar residues" evidence="2">
    <location>
        <begin position="470"/>
        <end position="488"/>
    </location>
</feature>
<feature type="region of interest" description="Disordered" evidence="2">
    <location>
        <begin position="269"/>
        <end position="297"/>
    </location>
</feature>
<feature type="compositionally biased region" description="Polar residues" evidence="2">
    <location>
        <begin position="425"/>
        <end position="437"/>
    </location>
</feature>
<feature type="compositionally biased region" description="Basic and acidic residues" evidence="2">
    <location>
        <begin position="26"/>
        <end position="45"/>
    </location>
</feature>
<dbReference type="Pfam" id="PF13879">
    <property type="entry name" value="Hmw_CFAP97"/>
    <property type="match status" value="1"/>
</dbReference>
<dbReference type="EMBL" id="CAIIXF020000002">
    <property type="protein sequence ID" value="CAH1777741.1"/>
    <property type="molecule type" value="Genomic_DNA"/>
</dbReference>
<keyword evidence="4" id="KW-1185">Reference proteome</keyword>
<reference evidence="3" key="1">
    <citation type="submission" date="2022-03" db="EMBL/GenBank/DDBJ databases">
        <authorList>
            <person name="Martin C."/>
        </authorList>
    </citation>
    <scope>NUCLEOTIDE SEQUENCE</scope>
</reference>
<proteinExistence type="inferred from homology"/>
<comment type="similarity">
    <text evidence="1">Belongs to the CFAP97 family.</text>
</comment>
<dbReference type="InterPro" id="IPR038791">
    <property type="entry name" value="Cfap97/Hemingway"/>
</dbReference>
<dbReference type="InterPro" id="IPR029488">
    <property type="entry name" value="Hmw/CFAP97"/>
</dbReference>
<comment type="caution">
    <text evidence="3">The sequence shown here is derived from an EMBL/GenBank/DDBJ whole genome shotgun (WGS) entry which is preliminary data.</text>
</comment>
<feature type="compositionally biased region" description="Basic residues" evidence="2">
    <location>
        <begin position="320"/>
        <end position="330"/>
    </location>
</feature>
<dbReference type="Proteomes" id="UP000749559">
    <property type="component" value="Unassembled WGS sequence"/>
</dbReference>
<evidence type="ECO:0000313" key="3">
    <source>
        <dbReference type="EMBL" id="CAH1777741.1"/>
    </source>
</evidence>
<feature type="compositionally biased region" description="Low complexity" evidence="2">
    <location>
        <begin position="438"/>
        <end position="451"/>
    </location>
</feature>
<dbReference type="PANTHER" id="PTHR23035:SF1">
    <property type="entry name" value="CILIA- AND FLAGELLA-ASSOCIATED PROTEIN 97"/>
    <property type="match status" value="1"/>
</dbReference>
<protein>
    <submittedName>
        <fullName evidence="3">Uncharacterized protein</fullName>
    </submittedName>
</protein>
<gene>
    <name evidence="3" type="ORF">OFUS_LOCUS4741</name>
</gene>
<feature type="region of interest" description="Disordered" evidence="2">
    <location>
        <begin position="1"/>
        <end position="250"/>
    </location>
</feature>
<dbReference type="GO" id="GO:0007283">
    <property type="term" value="P:spermatogenesis"/>
    <property type="evidence" value="ECO:0007669"/>
    <property type="project" value="TreeGrafter"/>
</dbReference>